<dbReference type="RefSeq" id="WP_090288409.1">
    <property type="nucleotide sequence ID" value="NZ_FMWO01000102.1"/>
</dbReference>
<organism evidence="1 2">
    <name type="scientific">Nitrosomonas mobilis</name>
    <dbReference type="NCBI Taxonomy" id="51642"/>
    <lineage>
        <taxon>Bacteria</taxon>
        <taxon>Pseudomonadati</taxon>
        <taxon>Pseudomonadota</taxon>
        <taxon>Betaproteobacteria</taxon>
        <taxon>Nitrosomonadales</taxon>
        <taxon>Nitrosomonadaceae</taxon>
        <taxon>Nitrosomonas</taxon>
    </lineage>
</organism>
<gene>
    <name evidence="1" type="ORF">NSMM_90007</name>
</gene>
<dbReference type="EMBL" id="FMWO01000102">
    <property type="protein sequence ID" value="SCZ87040.1"/>
    <property type="molecule type" value="Genomic_DNA"/>
</dbReference>
<dbReference type="STRING" id="51642.NSMM_90007"/>
<dbReference type="Proteomes" id="UP000198729">
    <property type="component" value="Unassembled WGS sequence"/>
</dbReference>
<sequence>MKRNLRIIFINIFMIFLLAGEIAMQSVHASAESHEGVATVQMIDLDKGIARLAHAPIDSLNWSAMTMNFRVGEHVRLQGIKANDKVIFIFMQTSGEYVITAIRPAQ</sequence>
<evidence type="ECO:0000313" key="2">
    <source>
        <dbReference type="Proteomes" id="UP000198729"/>
    </source>
</evidence>
<dbReference type="Gene3D" id="2.40.50.320">
    <property type="entry name" value="Copper binding periplasmic protein CusF"/>
    <property type="match status" value="1"/>
</dbReference>
<dbReference type="OrthoDB" id="9180744at2"/>
<accession>A0A1G5SJI0</accession>
<protein>
    <submittedName>
        <fullName evidence="1">Copper binding periplasmic protein CusF</fullName>
    </submittedName>
</protein>
<dbReference type="InterPro" id="IPR021647">
    <property type="entry name" value="CusF_Ec"/>
</dbReference>
<reference evidence="1 2" key="1">
    <citation type="submission" date="2016-10" db="EMBL/GenBank/DDBJ databases">
        <authorList>
            <person name="de Groot N.N."/>
        </authorList>
    </citation>
    <scope>NUCLEOTIDE SEQUENCE [LARGE SCALE GENOMIC DNA]</scope>
    <source>
        <strain evidence="1">1</strain>
    </source>
</reference>
<keyword evidence="2" id="KW-1185">Reference proteome</keyword>
<name>A0A1G5SJI0_9PROT</name>
<dbReference type="AlphaFoldDB" id="A0A1G5SJI0"/>
<dbReference type="Pfam" id="PF11604">
    <property type="entry name" value="CusF_Ec"/>
    <property type="match status" value="1"/>
</dbReference>
<proteinExistence type="predicted"/>
<evidence type="ECO:0000313" key="1">
    <source>
        <dbReference type="EMBL" id="SCZ87040.1"/>
    </source>
</evidence>
<dbReference type="InterPro" id="IPR042230">
    <property type="entry name" value="CusF_sf"/>
</dbReference>